<dbReference type="GO" id="GO:0032259">
    <property type="term" value="P:methylation"/>
    <property type="evidence" value="ECO:0007669"/>
    <property type="project" value="UniProtKB-KW"/>
</dbReference>
<sequence>MIYQTFATLYDEMMDTTLYDRWLSFVQKYAKKNAQELLELACGTGILAVKLAKKGYQVTGLDLSEEMLTLAANHAVENQVTLPLIQGNMLDLSDIGQYEIVTCLDDSLCYMPDEASIEQVFQQVAACLKPGGQFLFDMHSLHQIDDLFPGYMYNYKSVDQAFMWTSYVGEQPHSIEHDLTFFVWDDERQAYQEISELHKERTYPIEVIRRALLAAGFTDVIVRAEFGDKIVSPDSIRWFFVAQKGD</sequence>
<dbReference type="Proteomes" id="UP000078582">
    <property type="component" value="Chromosome"/>
</dbReference>
<dbReference type="STRING" id="375175.AYR53_08155"/>
<keyword evidence="2" id="KW-1185">Reference proteome</keyword>
<dbReference type="InterPro" id="IPR041698">
    <property type="entry name" value="Methyltransf_25"/>
</dbReference>
<proteinExistence type="predicted"/>
<dbReference type="PANTHER" id="PTHR43591">
    <property type="entry name" value="METHYLTRANSFERASE"/>
    <property type="match status" value="1"/>
</dbReference>
<name>A0A192H1N8_9LACO</name>
<keyword evidence="1" id="KW-0808">Transferase</keyword>
<dbReference type="Pfam" id="PF13649">
    <property type="entry name" value="Methyltransf_25"/>
    <property type="match status" value="1"/>
</dbReference>
<dbReference type="Gene3D" id="3.40.50.150">
    <property type="entry name" value="Vaccinia Virus protein VP39"/>
    <property type="match status" value="1"/>
</dbReference>
<dbReference type="OrthoDB" id="9811589at2"/>
<dbReference type="AlphaFoldDB" id="A0A192H1N8"/>
<keyword evidence="1" id="KW-0489">Methyltransferase</keyword>
<dbReference type="EMBL" id="CP014873">
    <property type="protein sequence ID" value="ANK62724.1"/>
    <property type="molecule type" value="Genomic_DNA"/>
</dbReference>
<dbReference type="PANTHER" id="PTHR43591:SF110">
    <property type="entry name" value="RHODANESE DOMAIN-CONTAINING PROTEIN"/>
    <property type="match status" value="1"/>
</dbReference>
<dbReference type="GeneID" id="42982226"/>
<dbReference type="RefSeq" id="WP_068223674.1">
    <property type="nucleotide sequence ID" value="NZ_CP014623.1"/>
</dbReference>
<protein>
    <submittedName>
        <fullName evidence="1">SAM-dependent methyltransferase</fullName>
    </submittedName>
</protein>
<dbReference type="SUPFAM" id="SSF53335">
    <property type="entry name" value="S-adenosyl-L-methionine-dependent methyltransferases"/>
    <property type="match status" value="1"/>
</dbReference>
<dbReference type="GO" id="GO:0008168">
    <property type="term" value="F:methyltransferase activity"/>
    <property type="evidence" value="ECO:0007669"/>
    <property type="project" value="UniProtKB-KW"/>
</dbReference>
<organism evidence="1 2">
    <name type="scientific">Loigolactobacillus backii</name>
    <dbReference type="NCBI Taxonomy" id="375175"/>
    <lineage>
        <taxon>Bacteria</taxon>
        <taxon>Bacillati</taxon>
        <taxon>Bacillota</taxon>
        <taxon>Bacilli</taxon>
        <taxon>Lactobacillales</taxon>
        <taxon>Lactobacillaceae</taxon>
        <taxon>Loigolactobacillus</taxon>
    </lineage>
</organism>
<dbReference type="Gene3D" id="2.20.25.110">
    <property type="entry name" value="S-adenosyl-L-methionine-dependent methyltransferases"/>
    <property type="match status" value="1"/>
</dbReference>
<accession>A0A192H1N8</accession>
<evidence type="ECO:0000313" key="1">
    <source>
        <dbReference type="EMBL" id="ANK62724.1"/>
    </source>
</evidence>
<dbReference type="CDD" id="cd02440">
    <property type="entry name" value="AdoMet_MTases"/>
    <property type="match status" value="1"/>
</dbReference>
<evidence type="ECO:0000313" key="2">
    <source>
        <dbReference type="Proteomes" id="UP000078582"/>
    </source>
</evidence>
<gene>
    <name evidence="1" type="ORF">AYR53_08155</name>
</gene>
<dbReference type="InterPro" id="IPR029063">
    <property type="entry name" value="SAM-dependent_MTases_sf"/>
</dbReference>
<dbReference type="KEGG" id="lbt:AYR52_03040"/>
<reference evidence="1 2" key="1">
    <citation type="submission" date="2016-03" db="EMBL/GenBank/DDBJ databases">
        <title>Pediococcus and Lactobacillus from brewery environment - whole genome sequencing and assembly.</title>
        <authorList>
            <person name="Behr J."/>
            <person name="Geissler A.J."/>
            <person name="Vogel R.F."/>
        </authorList>
    </citation>
    <scope>NUCLEOTIDE SEQUENCE [LARGE SCALE GENOMIC DNA]</scope>
    <source>
        <strain evidence="1 2">TMW 1.1989</strain>
    </source>
</reference>